<dbReference type="SMART" id="SM00267">
    <property type="entry name" value="GGDEF"/>
    <property type="match status" value="1"/>
</dbReference>
<dbReference type="PANTHER" id="PTHR45138">
    <property type="entry name" value="REGULATORY COMPONENTS OF SENSORY TRANSDUCTION SYSTEM"/>
    <property type="match status" value="1"/>
</dbReference>
<evidence type="ECO:0000313" key="4">
    <source>
        <dbReference type="Proteomes" id="UP001652338"/>
    </source>
</evidence>
<keyword evidence="1" id="KW-0472">Membrane</keyword>
<keyword evidence="1" id="KW-0812">Transmembrane</keyword>
<evidence type="ECO:0000259" key="2">
    <source>
        <dbReference type="PROSITE" id="PS50887"/>
    </source>
</evidence>
<feature type="domain" description="GGDEF" evidence="2">
    <location>
        <begin position="344"/>
        <end position="475"/>
    </location>
</feature>
<dbReference type="EMBL" id="JAOQKE010000006">
    <property type="protein sequence ID" value="MCU6725176.1"/>
    <property type="molecule type" value="Genomic_DNA"/>
</dbReference>
<dbReference type="NCBIfam" id="TIGR00254">
    <property type="entry name" value="GGDEF"/>
    <property type="match status" value="1"/>
</dbReference>
<protein>
    <submittedName>
        <fullName evidence="3">GGDEF domain-containing protein</fullName>
    </submittedName>
</protein>
<dbReference type="Pfam" id="PF00990">
    <property type="entry name" value="GGDEF"/>
    <property type="match status" value="1"/>
</dbReference>
<comment type="caution">
    <text evidence="3">The sequence shown here is derived from an EMBL/GenBank/DDBJ whole genome shotgun (WGS) entry which is preliminary data.</text>
</comment>
<reference evidence="3 4" key="1">
    <citation type="journal article" date="2021" name="ISME Commun">
        <title>Automated analysis of genomic sequences facilitates high-throughput and comprehensive description of bacteria.</title>
        <authorList>
            <person name="Hitch T.C.A."/>
        </authorList>
    </citation>
    <scope>NUCLEOTIDE SEQUENCE [LARGE SCALE GENOMIC DNA]</scope>
    <source>
        <strain evidence="3 4">Sanger_29</strain>
    </source>
</reference>
<gene>
    <name evidence="3" type="ORF">OCV47_07410</name>
</gene>
<dbReference type="InterPro" id="IPR050469">
    <property type="entry name" value="Diguanylate_Cyclase"/>
</dbReference>
<organism evidence="3 4">
    <name type="scientific">Muricoprocola aceti</name>
    <dbReference type="NCBI Taxonomy" id="2981772"/>
    <lineage>
        <taxon>Bacteria</taxon>
        <taxon>Bacillati</taxon>
        <taxon>Bacillota</taxon>
        <taxon>Clostridia</taxon>
        <taxon>Lachnospirales</taxon>
        <taxon>Lachnospiraceae</taxon>
        <taxon>Muricoprocola</taxon>
    </lineage>
</organism>
<dbReference type="InterPro" id="IPR000160">
    <property type="entry name" value="GGDEF_dom"/>
</dbReference>
<dbReference type="SUPFAM" id="SSF55073">
    <property type="entry name" value="Nucleotide cyclase"/>
    <property type="match status" value="1"/>
</dbReference>
<keyword evidence="1" id="KW-1133">Transmembrane helix</keyword>
<feature type="transmembrane region" description="Helical" evidence="1">
    <location>
        <begin position="281"/>
        <end position="302"/>
    </location>
</feature>
<dbReference type="InterPro" id="IPR043128">
    <property type="entry name" value="Rev_trsase/Diguanyl_cyclase"/>
</dbReference>
<name>A0ABT2SL20_9FIRM</name>
<dbReference type="Gene3D" id="3.30.70.270">
    <property type="match status" value="1"/>
</dbReference>
<accession>A0ABT2SL20</accession>
<dbReference type="Proteomes" id="UP001652338">
    <property type="component" value="Unassembled WGS sequence"/>
</dbReference>
<evidence type="ECO:0000256" key="1">
    <source>
        <dbReference type="SAM" id="Phobius"/>
    </source>
</evidence>
<dbReference type="CDD" id="cd01949">
    <property type="entry name" value="GGDEF"/>
    <property type="match status" value="1"/>
</dbReference>
<dbReference type="PROSITE" id="PS50887">
    <property type="entry name" value="GGDEF"/>
    <property type="match status" value="1"/>
</dbReference>
<sequence length="475" mass="54145">MKKKKLTFLAFVIIAIALLLEVGILKFVNDNNTYQMSKVLLDRVVTVLNKNNENENGLIESLKDDYIIRAKAASYIIDAKPTAEHDVEELQKIANLISVDEIHLIDKNGYIYSGSMPKYYGYNFDSGEQMSYFKPMLTDKDLTMCQDVTPNTAEKKEMMYAITWNEAGTRMIQIGIAPKRLLEELKQNEISNVVSDMPLYKGIEIFVADAKTKIIKGATDRIWIGKTLDASGIATDKINNSKTVSFHTKVNGKLFQCFLCHDDTYMIAIAVDNSFYLKNSIFAILIVGIYLVFASCCMVYMLSRVLKEKYEKEKLLYTSNTDELTKCFNRHAYETAIHGLDLHKEWIYISMDINGLKCVNDSLGHAAGDELICAAADCMKECFQNYGNVYRIGGDEFVIIMTEKTEELQKIIKDFEQKSALWHGELVDSISVSYGYVFSSEKAWNGIYDIAKAADERMYKSKSCYYRESGLDRRR</sequence>
<dbReference type="InterPro" id="IPR029787">
    <property type="entry name" value="Nucleotide_cyclase"/>
</dbReference>
<proteinExistence type="predicted"/>
<keyword evidence="4" id="KW-1185">Reference proteome</keyword>
<dbReference type="PANTHER" id="PTHR45138:SF9">
    <property type="entry name" value="DIGUANYLATE CYCLASE DGCM-RELATED"/>
    <property type="match status" value="1"/>
</dbReference>
<evidence type="ECO:0000313" key="3">
    <source>
        <dbReference type="EMBL" id="MCU6725176.1"/>
    </source>
</evidence>